<proteinExistence type="predicted"/>
<dbReference type="AlphaFoldDB" id="A0A9P7KM89"/>
<dbReference type="EMBL" id="JABCKI010000045">
    <property type="protein sequence ID" value="KAG5653565.1"/>
    <property type="molecule type" value="Genomic_DNA"/>
</dbReference>
<gene>
    <name evidence="2" type="ORF">H0H81_012254</name>
</gene>
<reference evidence="2" key="1">
    <citation type="submission" date="2021-02" db="EMBL/GenBank/DDBJ databases">
        <authorList>
            <person name="Nieuwenhuis M."/>
            <person name="Van De Peppel L.J.J."/>
        </authorList>
    </citation>
    <scope>NUCLEOTIDE SEQUENCE</scope>
    <source>
        <strain evidence="2">D49</strain>
    </source>
</reference>
<evidence type="ECO:0000313" key="2">
    <source>
        <dbReference type="EMBL" id="KAG5653565.1"/>
    </source>
</evidence>
<dbReference type="Proteomes" id="UP000717328">
    <property type="component" value="Unassembled WGS sequence"/>
</dbReference>
<dbReference type="Gene3D" id="3.40.50.300">
    <property type="entry name" value="P-loop containing nucleotide triphosphate hydrolases"/>
    <property type="match status" value="1"/>
</dbReference>
<evidence type="ECO:0000313" key="3">
    <source>
        <dbReference type="Proteomes" id="UP000717328"/>
    </source>
</evidence>
<dbReference type="OrthoDB" id="5817230at2759"/>
<accession>A0A9P7KM89</accession>
<feature type="compositionally biased region" description="Pro residues" evidence="1">
    <location>
        <begin position="9"/>
        <end position="19"/>
    </location>
</feature>
<evidence type="ECO:0000256" key="1">
    <source>
        <dbReference type="SAM" id="MobiDB-lite"/>
    </source>
</evidence>
<comment type="caution">
    <text evidence="2">The sequence shown here is derived from an EMBL/GenBank/DDBJ whole genome shotgun (WGS) entry which is preliminary data.</text>
</comment>
<dbReference type="InterPro" id="IPR027417">
    <property type="entry name" value="P-loop_NTPase"/>
</dbReference>
<protein>
    <submittedName>
        <fullName evidence="2">Uncharacterized protein</fullName>
    </submittedName>
</protein>
<sequence>MPKVHKPPAKPVWPPIPPPDDTEEARVARIAAEEEAKRISDSIDRSIGLEREQRKRGNPAKILLLGNYTPCMVIAASRNLITLLFQGQAESGKSTILKNFQLHFSPKAFQAEVSACLGIRTVALIPVTGRNMAADHLPQSSAVH</sequence>
<reference evidence="2" key="2">
    <citation type="submission" date="2021-10" db="EMBL/GenBank/DDBJ databases">
        <title>Phylogenomics reveals ancestral predisposition of the termite-cultivated fungus Termitomyces towards a domesticated lifestyle.</title>
        <authorList>
            <person name="Auxier B."/>
            <person name="Grum-Grzhimaylo A."/>
            <person name="Cardenas M.E."/>
            <person name="Lodge J.D."/>
            <person name="Laessoe T."/>
            <person name="Pedersen O."/>
            <person name="Smith M.E."/>
            <person name="Kuyper T.W."/>
            <person name="Franco-Molano E.A."/>
            <person name="Baroni T.J."/>
            <person name="Aanen D.K."/>
        </authorList>
    </citation>
    <scope>NUCLEOTIDE SEQUENCE</scope>
    <source>
        <strain evidence="2">D49</strain>
    </source>
</reference>
<name>A0A9P7KM89_9AGAR</name>
<keyword evidence="3" id="KW-1185">Reference proteome</keyword>
<organism evidence="2 3">
    <name type="scientific">Sphagnurus paluster</name>
    <dbReference type="NCBI Taxonomy" id="117069"/>
    <lineage>
        <taxon>Eukaryota</taxon>
        <taxon>Fungi</taxon>
        <taxon>Dikarya</taxon>
        <taxon>Basidiomycota</taxon>
        <taxon>Agaricomycotina</taxon>
        <taxon>Agaricomycetes</taxon>
        <taxon>Agaricomycetidae</taxon>
        <taxon>Agaricales</taxon>
        <taxon>Tricholomatineae</taxon>
        <taxon>Lyophyllaceae</taxon>
        <taxon>Sphagnurus</taxon>
    </lineage>
</organism>
<feature type="region of interest" description="Disordered" evidence="1">
    <location>
        <begin position="1"/>
        <end position="23"/>
    </location>
</feature>